<dbReference type="KEGG" id="bgok:Pr1d_12280"/>
<dbReference type="AlphaFoldDB" id="A0A5B9Q4R2"/>
<reference evidence="1 2" key="1">
    <citation type="submission" date="2019-08" db="EMBL/GenBank/DDBJ databases">
        <title>Deep-cultivation of Planctomycetes and their phenomic and genomic characterization uncovers novel biology.</title>
        <authorList>
            <person name="Wiegand S."/>
            <person name="Jogler M."/>
            <person name="Boedeker C."/>
            <person name="Pinto D."/>
            <person name="Vollmers J."/>
            <person name="Rivas-Marin E."/>
            <person name="Kohn T."/>
            <person name="Peeters S.H."/>
            <person name="Heuer A."/>
            <person name="Rast P."/>
            <person name="Oberbeckmann S."/>
            <person name="Bunk B."/>
            <person name="Jeske O."/>
            <person name="Meyerdierks A."/>
            <person name="Storesund J.E."/>
            <person name="Kallscheuer N."/>
            <person name="Luecker S."/>
            <person name="Lage O.M."/>
            <person name="Pohl T."/>
            <person name="Merkel B.J."/>
            <person name="Hornburger P."/>
            <person name="Mueller R.-W."/>
            <person name="Bruemmer F."/>
            <person name="Labrenz M."/>
            <person name="Spormann A.M."/>
            <person name="Op den Camp H."/>
            <person name="Overmann J."/>
            <person name="Amann R."/>
            <person name="Jetten M.S.M."/>
            <person name="Mascher T."/>
            <person name="Medema M.H."/>
            <person name="Devos D.P."/>
            <person name="Kaster A.-K."/>
            <person name="Ovreas L."/>
            <person name="Rohde M."/>
            <person name="Galperin M.Y."/>
            <person name="Jogler C."/>
        </authorList>
    </citation>
    <scope>NUCLEOTIDE SEQUENCE [LARGE SCALE GENOMIC DNA]</scope>
    <source>
        <strain evidence="1 2">Pr1d</strain>
    </source>
</reference>
<protein>
    <submittedName>
        <fullName evidence="1">Uncharacterized protein</fullName>
    </submittedName>
</protein>
<gene>
    <name evidence="1" type="ORF">Pr1d_12280</name>
</gene>
<organism evidence="1 2">
    <name type="scientific">Bythopirellula goksoeyrii</name>
    <dbReference type="NCBI Taxonomy" id="1400387"/>
    <lineage>
        <taxon>Bacteria</taxon>
        <taxon>Pseudomonadati</taxon>
        <taxon>Planctomycetota</taxon>
        <taxon>Planctomycetia</taxon>
        <taxon>Pirellulales</taxon>
        <taxon>Lacipirellulaceae</taxon>
        <taxon>Bythopirellula</taxon>
    </lineage>
</organism>
<accession>A0A5B9Q4R2</accession>
<name>A0A5B9Q4R2_9BACT</name>
<dbReference type="EMBL" id="CP042913">
    <property type="protein sequence ID" value="QEG33957.1"/>
    <property type="molecule type" value="Genomic_DNA"/>
</dbReference>
<keyword evidence="2" id="KW-1185">Reference proteome</keyword>
<sequence length="72" mass="8274">MIEISQTKWASSCHSEGVTRLRNPVGNQEMCGWREKIEPRFLSRLGSLGMTKAETPAEQLLCYYEVLHDHSH</sequence>
<evidence type="ECO:0000313" key="1">
    <source>
        <dbReference type="EMBL" id="QEG33957.1"/>
    </source>
</evidence>
<proteinExistence type="predicted"/>
<evidence type="ECO:0000313" key="2">
    <source>
        <dbReference type="Proteomes" id="UP000323917"/>
    </source>
</evidence>
<dbReference type="Proteomes" id="UP000323917">
    <property type="component" value="Chromosome"/>
</dbReference>